<organism evidence="1 2">
    <name type="scientific">Fibrella aquatilis</name>
    <dbReference type="NCBI Taxonomy" id="2817059"/>
    <lineage>
        <taxon>Bacteria</taxon>
        <taxon>Pseudomonadati</taxon>
        <taxon>Bacteroidota</taxon>
        <taxon>Cytophagia</taxon>
        <taxon>Cytophagales</taxon>
        <taxon>Spirosomataceae</taxon>
        <taxon>Fibrella</taxon>
    </lineage>
</organism>
<comment type="caution">
    <text evidence="1">The sequence shown here is derived from an EMBL/GenBank/DDBJ whole genome shotgun (WGS) entry which is preliminary data.</text>
</comment>
<sequence length="180" mass="19354">MLASTSCKKTADANPEETPFTSLVKGDATLTSGVRTSGPWELGIVFNSSVAGKITKVGSKMPEPGSYRVIIWDNDTKAVLRQKTIEQSSPDVLTMEPIDALTVPVNKKYVISINSQSGGTNKKYGYVYKTGGGDFLPVNKGSILVLNSCYQSVATATFPSAAQNVKYEFYGFPEFAFVAD</sequence>
<evidence type="ECO:0000313" key="1">
    <source>
        <dbReference type="EMBL" id="MBO0929742.1"/>
    </source>
</evidence>
<proteinExistence type="predicted"/>
<dbReference type="EMBL" id="JAFMYU010000001">
    <property type="protein sequence ID" value="MBO0929742.1"/>
    <property type="molecule type" value="Genomic_DNA"/>
</dbReference>
<name>A0A939FZT6_9BACT</name>
<evidence type="ECO:0000313" key="2">
    <source>
        <dbReference type="Proteomes" id="UP000664795"/>
    </source>
</evidence>
<dbReference type="Proteomes" id="UP000664795">
    <property type="component" value="Unassembled WGS sequence"/>
</dbReference>
<reference evidence="1 2" key="1">
    <citation type="submission" date="2021-03" db="EMBL/GenBank/DDBJ databases">
        <title>Fibrella sp. HMF5036 genome sequencing and assembly.</title>
        <authorList>
            <person name="Kang H."/>
            <person name="Kim H."/>
            <person name="Bae S."/>
            <person name="Joh K."/>
        </authorList>
    </citation>
    <scope>NUCLEOTIDE SEQUENCE [LARGE SCALE GENOMIC DNA]</scope>
    <source>
        <strain evidence="1 2">HMF5036</strain>
    </source>
</reference>
<accession>A0A939FZT6</accession>
<gene>
    <name evidence="1" type="ORF">J2I48_02000</name>
</gene>
<dbReference type="AlphaFoldDB" id="A0A939FZT6"/>
<protein>
    <submittedName>
        <fullName evidence="1">DUF4082 domain-containing protein</fullName>
    </submittedName>
</protein>
<keyword evidence="2" id="KW-1185">Reference proteome</keyword>